<dbReference type="AlphaFoldDB" id="A0AAJ1WAN9"/>
<dbReference type="InterPro" id="IPR018974">
    <property type="entry name" value="Tex-like_N"/>
</dbReference>
<sequence length="726" mass="81586">MTENLNQTIIQLVQKELSDYRPKQLTTVLNLLNEGNTVPFIARYRKEMTGSLDEVQIREIEERYAYLENLEKRKNEVIRLIDEQGKLTPELETEITQSVKMQQVEDLYRPYKQKRRTKATIAKEKGLEPLALWLMQLTDGEVQSEAEKYIDKEKEISSAEEALQGAHEIIAEQVSDNAKFRTWIRSYTYNKGMYVSQVKDEQADKKGVYEMYYDFAEPVHKMVSHRILATNRGEKEEVLKVFLQVDEAAVLAYLDRQLVKNPASPSSSFVREAYQDSYKRFIQPAIERELRNELTEKADEQAIAIFGENLRNLLLQSSLKGKVVLGFDPAYRTGCKLAVVDATGKVLAIEVIYPHKPAAQAKREAAGPAFIQLINQYQVDMVAIGNGTASRESELFVAEQLKSADHKAYYAIVNEAGASVYSASEIARKEFPHLQVEERSAVSIARRLQDPLAELVKIDPKAVGVGQYQHDVSQKRLAEQLDFVVETAVNQVGVDVNTASPQLLQHISGLNKTTAQNIVSYREENGEFTARTQLKKVPRLGPKAYEQAIGFLRVPGGKNILDNTGIHPESYSIAKDILMTVHLSEKELGTEEAVEKLTRLSAEKLAESLSVGEETLADILAGLTQPGRDMRDEMPAPLLRTDVLSMEDLKPGMELTGTVRNVIDFGAFVDIGVKQDGLVHISKLSKKFVKHPTDVVSVGDIVTVWIEQVDTKKGRISLTMLSPYEE</sequence>
<dbReference type="RefSeq" id="WP_002329266.1">
    <property type="nucleotide sequence ID" value="NZ_CP079880.1"/>
</dbReference>
<dbReference type="SMART" id="SM00316">
    <property type="entry name" value="S1"/>
    <property type="match status" value="1"/>
</dbReference>
<dbReference type="Gene3D" id="2.40.50.140">
    <property type="entry name" value="Nucleic acid-binding proteins"/>
    <property type="match status" value="1"/>
</dbReference>
<dbReference type="Pfam" id="PF16921">
    <property type="entry name" value="Tex_YqgF"/>
    <property type="match status" value="1"/>
</dbReference>
<dbReference type="FunFam" id="1.10.10.650:FF:000001">
    <property type="entry name" value="S1 RNA-binding domain 1"/>
    <property type="match status" value="1"/>
</dbReference>
<dbReference type="GO" id="GO:0005737">
    <property type="term" value="C:cytoplasm"/>
    <property type="evidence" value="ECO:0007669"/>
    <property type="project" value="UniProtKB-ARBA"/>
</dbReference>
<dbReference type="FunFam" id="3.30.420.140:FF:000001">
    <property type="entry name" value="RNA-binding transcriptional accessory protein"/>
    <property type="match status" value="1"/>
</dbReference>
<dbReference type="InterPro" id="IPR012340">
    <property type="entry name" value="NA-bd_OB-fold"/>
</dbReference>
<accession>A0AAJ1WAN9</accession>
<gene>
    <name evidence="2" type="ORF">RAN64_01760</name>
</gene>
<dbReference type="Gene3D" id="1.10.3500.10">
    <property type="entry name" value="Tex N-terminal region-like"/>
    <property type="match status" value="1"/>
</dbReference>
<reference evidence="2 3" key="1">
    <citation type="submission" date="2023-08" db="EMBL/GenBank/DDBJ databases">
        <title>Whole genome sequencing of Enterococcus.</title>
        <authorList>
            <person name="Kaptchouang Tchatchouang C.D."/>
            <person name="Ateba C.N."/>
        </authorList>
    </citation>
    <scope>NUCLEOTIDE SEQUENCE [LARGE SCALE GENOMIC DNA]</scope>
    <source>
        <strain evidence="2 3">ENT3_CNKT_NWU</strain>
    </source>
</reference>
<feature type="domain" description="S1 motif" evidence="1">
    <location>
        <begin position="652"/>
        <end position="721"/>
    </location>
</feature>
<dbReference type="Pfam" id="PF17674">
    <property type="entry name" value="HHH_9"/>
    <property type="match status" value="1"/>
</dbReference>
<dbReference type="GO" id="GO:0006139">
    <property type="term" value="P:nucleobase-containing compound metabolic process"/>
    <property type="evidence" value="ECO:0007669"/>
    <property type="project" value="InterPro"/>
</dbReference>
<protein>
    <submittedName>
        <fullName evidence="2">Tex family protein</fullName>
    </submittedName>
</protein>
<dbReference type="InterPro" id="IPR003029">
    <property type="entry name" value="S1_domain"/>
</dbReference>
<dbReference type="SUPFAM" id="SSF50249">
    <property type="entry name" value="Nucleic acid-binding proteins"/>
    <property type="match status" value="1"/>
</dbReference>
<dbReference type="InterPro" id="IPR041692">
    <property type="entry name" value="HHH_9"/>
</dbReference>
<dbReference type="InterPro" id="IPR023323">
    <property type="entry name" value="Tex-like_dom_sf"/>
</dbReference>
<dbReference type="Pfam" id="PF00575">
    <property type="entry name" value="S1"/>
    <property type="match status" value="1"/>
</dbReference>
<dbReference type="Gene3D" id="1.10.10.650">
    <property type="entry name" value="RuvA domain 2-like"/>
    <property type="match status" value="1"/>
</dbReference>
<proteinExistence type="predicted"/>
<evidence type="ECO:0000313" key="2">
    <source>
        <dbReference type="EMBL" id="MDP8588776.1"/>
    </source>
</evidence>
<dbReference type="GO" id="GO:0003729">
    <property type="term" value="F:mRNA binding"/>
    <property type="evidence" value="ECO:0007669"/>
    <property type="project" value="TreeGrafter"/>
</dbReference>
<dbReference type="SUPFAM" id="SSF158832">
    <property type="entry name" value="Tex N-terminal region-like"/>
    <property type="match status" value="1"/>
</dbReference>
<dbReference type="SUPFAM" id="SSF47781">
    <property type="entry name" value="RuvA domain 2-like"/>
    <property type="match status" value="2"/>
</dbReference>
<dbReference type="PROSITE" id="PS50126">
    <property type="entry name" value="S1"/>
    <property type="match status" value="1"/>
</dbReference>
<dbReference type="CDD" id="cd05685">
    <property type="entry name" value="S1_Tex"/>
    <property type="match status" value="1"/>
</dbReference>
<dbReference type="SMART" id="SM00732">
    <property type="entry name" value="YqgFc"/>
    <property type="match status" value="1"/>
</dbReference>
<dbReference type="GO" id="GO:0003735">
    <property type="term" value="F:structural constituent of ribosome"/>
    <property type="evidence" value="ECO:0007669"/>
    <property type="project" value="TreeGrafter"/>
</dbReference>
<evidence type="ECO:0000259" key="1">
    <source>
        <dbReference type="PROSITE" id="PS50126"/>
    </source>
</evidence>
<keyword evidence="3" id="KW-1185">Reference proteome</keyword>
<comment type="caution">
    <text evidence="2">The sequence shown here is derived from an EMBL/GenBank/DDBJ whole genome shotgun (WGS) entry which is preliminary data.</text>
</comment>
<dbReference type="EMBL" id="JAVBZS010000003">
    <property type="protein sequence ID" value="MDP8588776.1"/>
    <property type="molecule type" value="Genomic_DNA"/>
</dbReference>
<dbReference type="InterPro" id="IPR032639">
    <property type="entry name" value="Tex_YqgF"/>
</dbReference>
<organism evidence="2 3">
    <name type="scientific">Enterococcus lactis</name>
    <dbReference type="NCBI Taxonomy" id="357441"/>
    <lineage>
        <taxon>Bacteria</taxon>
        <taxon>Bacillati</taxon>
        <taxon>Bacillota</taxon>
        <taxon>Bacilli</taxon>
        <taxon>Lactobacillales</taxon>
        <taxon>Enterococcaceae</taxon>
        <taxon>Enterococcus</taxon>
    </lineage>
</organism>
<dbReference type="Gene3D" id="1.10.150.310">
    <property type="entry name" value="Tex RuvX-like domain-like"/>
    <property type="match status" value="1"/>
</dbReference>
<dbReference type="FunFam" id="1.10.150.310:FF:000001">
    <property type="entry name" value="RNA-binding transcriptional accessory protein"/>
    <property type="match status" value="1"/>
</dbReference>
<dbReference type="InterPro" id="IPR023319">
    <property type="entry name" value="Tex-like_HTH_dom_sf"/>
</dbReference>
<dbReference type="PANTHER" id="PTHR10724:SF10">
    <property type="entry name" value="S1 RNA-BINDING DOMAIN-CONTAINING PROTEIN 1"/>
    <property type="match status" value="1"/>
</dbReference>
<dbReference type="InterPro" id="IPR055179">
    <property type="entry name" value="Tex-like_central_region"/>
</dbReference>
<dbReference type="SUPFAM" id="SSF53098">
    <property type="entry name" value="Ribonuclease H-like"/>
    <property type="match status" value="1"/>
</dbReference>
<dbReference type="Pfam" id="PF09371">
    <property type="entry name" value="Tex_N"/>
    <property type="match status" value="1"/>
</dbReference>
<dbReference type="InterPro" id="IPR010994">
    <property type="entry name" value="RuvA_2-like"/>
</dbReference>
<name>A0AAJ1WAN9_9ENTE</name>
<dbReference type="Proteomes" id="UP001238215">
    <property type="component" value="Unassembled WGS sequence"/>
</dbReference>
<dbReference type="FunFam" id="2.40.50.140:FF:000051">
    <property type="entry name" value="RNA-binding transcriptional accessory protein"/>
    <property type="match status" value="1"/>
</dbReference>
<dbReference type="InterPro" id="IPR050437">
    <property type="entry name" value="Ribos_protein_bS1-like"/>
</dbReference>
<dbReference type="InterPro" id="IPR012337">
    <property type="entry name" value="RNaseH-like_sf"/>
</dbReference>
<dbReference type="PANTHER" id="PTHR10724">
    <property type="entry name" value="30S RIBOSOMAL PROTEIN S1"/>
    <property type="match status" value="1"/>
</dbReference>
<dbReference type="Gene3D" id="3.30.420.140">
    <property type="entry name" value="YqgF/RNase H-like domain"/>
    <property type="match status" value="1"/>
</dbReference>
<dbReference type="InterPro" id="IPR006641">
    <property type="entry name" value="YqgF/RNaseH-like_dom"/>
</dbReference>
<evidence type="ECO:0000313" key="3">
    <source>
        <dbReference type="Proteomes" id="UP001238215"/>
    </source>
</evidence>
<dbReference type="InterPro" id="IPR037027">
    <property type="entry name" value="YqgF/RNaseH-like_dom_sf"/>
</dbReference>
<dbReference type="GO" id="GO:0006412">
    <property type="term" value="P:translation"/>
    <property type="evidence" value="ECO:0007669"/>
    <property type="project" value="TreeGrafter"/>
</dbReference>
<dbReference type="InterPro" id="IPR044146">
    <property type="entry name" value="S1_Tex"/>
</dbReference>
<dbReference type="Pfam" id="PF12836">
    <property type="entry name" value="HHH_3"/>
    <property type="match status" value="1"/>
</dbReference>
<dbReference type="Pfam" id="PF22706">
    <property type="entry name" value="Tex_central_region"/>
    <property type="match status" value="1"/>
</dbReference>
<dbReference type="GeneID" id="66497407"/>